<dbReference type="GO" id="GO:0043799">
    <property type="term" value="F:glycine oxidase activity"/>
    <property type="evidence" value="ECO:0007669"/>
    <property type="project" value="UniProtKB-EC"/>
</dbReference>
<dbReference type="GO" id="GO:0009228">
    <property type="term" value="P:thiamine biosynthetic process"/>
    <property type="evidence" value="ECO:0007669"/>
    <property type="project" value="UniProtKB-KW"/>
</dbReference>
<sequence length="355" mass="38825">MANCVVVGGGLIGMLSARELKKAGFDVLLLEKGLLGQESSWAGGGILSPLHPWQYSDAVNELASIGHQAYPQLAQELLEQSGIDPEYFRCGMLVLHSAQQQCERLSKAERWAEKWSMKLSSVSSQNELQSIAPGLSPRHKQGFWMPDIAQLRNPRLVKSVRGSLDALDIPYKENSLVEEISVVNGKVKGVKVNRRQYPADCVLVAGGAWSAQILRSCPSPVPDISPVKGQMILFKGRPGQLKTIILADNRYLIPRKDGRILCGSTIEKSGFDKSVSDDVKQALLHSAVQLFPELEALPVEHHWSGLRPGSPQGEPYIGRQCDIEGLYINAGHFRNGVILGLGSAQRITEMMLSDA</sequence>
<dbReference type="PANTHER" id="PTHR13847:SF289">
    <property type="entry name" value="GLYCINE OXIDASE"/>
    <property type="match status" value="1"/>
</dbReference>
<keyword evidence="3 5" id="KW-0560">Oxidoreductase</keyword>
<evidence type="ECO:0000259" key="4">
    <source>
        <dbReference type="Pfam" id="PF01266"/>
    </source>
</evidence>
<evidence type="ECO:0000256" key="3">
    <source>
        <dbReference type="ARBA" id="ARBA00023002"/>
    </source>
</evidence>
<proteinExistence type="predicted"/>
<protein>
    <submittedName>
        <fullName evidence="5">Glycine oxidase ThiO</fullName>
        <ecNumber evidence="5">1.4.3.19</ecNumber>
    </submittedName>
</protein>
<gene>
    <name evidence="5" type="ORF">MNBD_GAMMA11-1311</name>
</gene>
<organism evidence="5">
    <name type="scientific">hydrothermal vent metagenome</name>
    <dbReference type="NCBI Taxonomy" id="652676"/>
    <lineage>
        <taxon>unclassified sequences</taxon>
        <taxon>metagenomes</taxon>
        <taxon>ecological metagenomes</taxon>
    </lineage>
</organism>
<dbReference type="EMBL" id="UOFG01000062">
    <property type="protein sequence ID" value="VAW59060.1"/>
    <property type="molecule type" value="Genomic_DNA"/>
</dbReference>
<evidence type="ECO:0000256" key="1">
    <source>
        <dbReference type="ARBA" id="ARBA00004948"/>
    </source>
</evidence>
<dbReference type="PANTHER" id="PTHR13847">
    <property type="entry name" value="SARCOSINE DEHYDROGENASE-RELATED"/>
    <property type="match status" value="1"/>
</dbReference>
<dbReference type="UniPathway" id="UPA00060"/>
<dbReference type="Gene3D" id="3.50.50.60">
    <property type="entry name" value="FAD/NAD(P)-binding domain"/>
    <property type="match status" value="1"/>
</dbReference>
<feature type="domain" description="FAD dependent oxidoreductase" evidence="4">
    <location>
        <begin position="4"/>
        <end position="350"/>
    </location>
</feature>
<reference evidence="5" key="1">
    <citation type="submission" date="2018-06" db="EMBL/GenBank/DDBJ databases">
        <authorList>
            <person name="Zhirakovskaya E."/>
        </authorList>
    </citation>
    <scope>NUCLEOTIDE SEQUENCE</scope>
</reference>
<dbReference type="InterPro" id="IPR036188">
    <property type="entry name" value="FAD/NAD-bd_sf"/>
</dbReference>
<dbReference type="SUPFAM" id="SSF54373">
    <property type="entry name" value="FAD-linked reductases, C-terminal domain"/>
    <property type="match status" value="1"/>
</dbReference>
<dbReference type="InterPro" id="IPR012727">
    <property type="entry name" value="Gly_oxidase_ThiO"/>
</dbReference>
<dbReference type="Pfam" id="PF01266">
    <property type="entry name" value="DAO"/>
    <property type="match status" value="1"/>
</dbReference>
<dbReference type="GO" id="GO:0050660">
    <property type="term" value="F:flavin adenine dinucleotide binding"/>
    <property type="evidence" value="ECO:0007669"/>
    <property type="project" value="InterPro"/>
</dbReference>
<dbReference type="GO" id="GO:0009229">
    <property type="term" value="P:thiamine diphosphate biosynthetic process"/>
    <property type="evidence" value="ECO:0007669"/>
    <property type="project" value="UniProtKB-UniPathway"/>
</dbReference>
<keyword evidence="2" id="KW-0784">Thiamine biosynthesis</keyword>
<evidence type="ECO:0000313" key="5">
    <source>
        <dbReference type="EMBL" id="VAW59060.1"/>
    </source>
</evidence>
<dbReference type="EC" id="1.4.3.19" evidence="5"/>
<dbReference type="Gene3D" id="3.30.9.10">
    <property type="entry name" value="D-Amino Acid Oxidase, subunit A, domain 2"/>
    <property type="match status" value="1"/>
</dbReference>
<dbReference type="InterPro" id="IPR006076">
    <property type="entry name" value="FAD-dep_OxRdtase"/>
</dbReference>
<comment type="pathway">
    <text evidence="1">Cofactor biosynthesis; thiamine diphosphate biosynthesis.</text>
</comment>
<dbReference type="NCBIfam" id="TIGR02352">
    <property type="entry name" value="thiamin_ThiO"/>
    <property type="match status" value="1"/>
</dbReference>
<evidence type="ECO:0000256" key="2">
    <source>
        <dbReference type="ARBA" id="ARBA00022977"/>
    </source>
</evidence>
<dbReference type="SUPFAM" id="SSF51905">
    <property type="entry name" value="FAD/NAD(P)-binding domain"/>
    <property type="match status" value="1"/>
</dbReference>
<dbReference type="AlphaFoldDB" id="A0A3B0X2V1"/>
<name>A0A3B0X2V1_9ZZZZ</name>
<dbReference type="GO" id="GO:0005737">
    <property type="term" value="C:cytoplasm"/>
    <property type="evidence" value="ECO:0007669"/>
    <property type="project" value="TreeGrafter"/>
</dbReference>
<accession>A0A3B0X2V1</accession>